<evidence type="ECO:0000259" key="1">
    <source>
        <dbReference type="Pfam" id="PF01345"/>
    </source>
</evidence>
<evidence type="ECO:0000313" key="3">
    <source>
        <dbReference type="Proteomes" id="UP000275719"/>
    </source>
</evidence>
<accession>A0A3P3W7Z4</accession>
<dbReference type="InterPro" id="IPR047589">
    <property type="entry name" value="DUF11_rpt"/>
</dbReference>
<dbReference type="PANTHER" id="PTHR34819">
    <property type="entry name" value="LARGE CYSTEINE-RICH PERIPLASMIC PROTEIN OMCB"/>
    <property type="match status" value="1"/>
</dbReference>
<dbReference type="Pfam" id="PF01345">
    <property type="entry name" value="DUF11"/>
    <property type="match status" value="2"/>
</dbReference>
<reference evidence="2 3" key="1">
    <citation type="submission" date="2018-11" db="EMBL/GenBank/DDBJ databases">
        <title>Flavobacterium sp. nov., YIM 102701-2 draft genome.</title>
        <authorList>
            <person name="Li G."/>
            <person name="Jiang Y."/>
        </authorList>
    </citation>
    <scope>NUCLEOTIDE SEQUENCE [LARGE SCALE GENOMIC DNA]</scope>
    <source>
        <strain evidence="2 3">YIM 102701-2</strain>
    </source>
</reference>
<dbReference type="OrthoDB" id="9805017at2"/>
<feature type="domain" description="DUF11" evidence="1">
    <location>
        <begin position="653"/>
        <end position="759"/>
    </location>
</feature>
<comment type="caution">
    <text evidence="2">The sequence shown here is derived from an EMBL/GenBank/DDBJ whole genome shotgun (WGS) entry which is preliminary data.</text>
</comment>
<sequence>MKFLLRVVFFLIICIPILGYAQYYDTHHIAPSPWQYWSQANEVVISTTDSNPVTVTLKKSDGTLITTLTVLESTPQSYRFTGSPASLTRNLLNQIYDDRGLIIEASAPILVNYRNIASDVAGATTSTIKGNASLLSFGEEGEGLEFRVGYYRSNFNGLSNGTSTTGGQPVYSVMAIENATTVNLPTGPITLNQGQSYLFNAPIGTLITADKKVVMVVGSYGDTPQACGGSGQDGTVDQLAPVSSLGDKYMIVRGAGAVGTGNTHPEQTVVIATQPNTTFTIENFSNTGISLGTPTSITLTNAGDFHNFHHGDTNTQFSSSMVISNQPVSVISGTAYGCETDFSTVLPIGGCTGATDIRTRKFINYNNVDLNFFSYIIIESATEPVFLNGNNIETLTGNNRIQIGNTTFYLITFNNFNIGSLGLNGNILLNSNLPLTVSIVQQEENVSSMSAFFSSFGEAAIAPLLSVTNPDCSVTLEATEDMLEYEWFLNGNSIGITTVNTKTVSESGDYSVKVKKNCGWTRVSKATTIEVEPCNDLSITKVVESEDGLQAIFKIVVTNNNPHYDDPNVIVSDLLPSGYSFVSYIATQGIYNSNTGNWNVGVLQALQSAEISITVGVNSDGNYKNIATVSGQNPDPDSNNNSDFAEIEKKFADLDATKTDGVSYYQTGQELNYVITVVNKGPAVAYDVKVSDPMPFGVTNMSWSSSINTNGTGNLVDIIPQLNVGNTVVYNVKLTVPKSQVGDFVNIVEITSDHTFDPVEACTACVDIDRQEIYIPKGISPNGDNINDFLDLEYYHVAKISIFNRYGSTVYSKTDYKNEWHGQSNNGKALPSGTYFYAIYIIDGTQFTGYIQLVNEVK</sequence>
<dbReference type="NCBIfam" id="TIGR04131">
    <property type="entry name" value="Bac_Flav_CTERM"/>
    <property type="match status" value="1"/>
</dbReference>
<proteinExistence type="predicted"/>
<dbReference type="InterPro" id="IPR026341">
    <property type="entry name" value="T9SS_type_B"/>
</dbReference>
<name>A0A3P3W7Z4_9FLAO</name>
<dbReference type="RefSeq" id="WP_125018553.1">
    <property type="nucleotide sequence ID" value="NZ_RQVQ01000011.1"/>
</dbReference>
<keyword evidence="3" id="KW-1185">Reference proteome</keyword>
<dbReference type="Proteomes" id="UP000275719">
    <property type="component" value="Unassembled WGS sequence"/>
</dbReference>
<dbReference type="InterPro" id="IPR001434">
    <property type="entry name" value="OmcB-like_DUF11"/>
</dbReference>
<evidence type="ECO:0000313" key="2">
    <source>
        <dbReference type="EMBL" id="RRJ91285.1"/>
    </source>
</evidence>
<dbReference type="EMBL" id="RQVQ01000011">
    <property type="protein sequence ID" value="RRJ91285.1"/>
    <property type="molecule type" value="Genomic_DNA"/>
</dbReference>
<organism evidence="2 3">
    <name type="scientific">Paenimyroides tangerinum</name>
    <dbReference type="NCBI Taxonomy" id="2488728"/>
    <lineage>
        <taxon>Bacteria</taxon>
        <taxon>Pseudomonadati</taxon>
        <taxon>Bacteroidota</taxon>
        <taxon>Flavobacteriia</taxon>
        <taxon>Flavobacteriales</taxon>
        <taxon>Flavobacteriaceae</taxon>
        <taxon>Paenimyroides</taxon>
    </lineage>
</organism>
<protein>
    <submittedName>
        <fullName evidence="2">DUF11 domain-containing protein</fullName>
    </submittedName>
</protein>
<gene>
    <name evidence="2" type="ORF">EG240_06335</name>
</gene>
<dbReference type="Pfam" id="PF13585">
    <property type="entry name" value="CHU_C"/>
    <property type="match status" value="1"/>
</dbReference>
<dbReference type="NCBIfam" id="TIGR01451">
    <property type="entry name" value="B_ant_repeat"/>
    <property type="match status" value="1"/>
</dbReference>
<dbReference type="InterPro" id="IPR051172">
    <property type="entry name" value="Chlamydia_OmcB"/>
</dbReference>
<feature type="domain" description="DUF11" evidence="1">
    <location>
        <begin position="536"/>
        <end position="645"/>
    </location>
</feature>
<dbReference type="AlphaFoldDB" id="A0A3P3W7Z4"/>
<dbReference type="PANTHER" id="PTHR34819:SF3">
    <property type="entry name" value="CELL SURFACE PROTEIN"/>
    <property type="match status" value="1"/>
</dbReference>